<gene>
    <name evidence="1" type="ORF">H9Q80_16320</name>
</gene>
<reference evidence="1 2" key="1">
    <citation type="submission" date="2020-08" db="EMBL/GenBank/DDBJ databases">
        <authorList>
            <person name="Liu C."/>
            <person name="Sun Q."/>
        </authorList>
    </citation>
    <scope>NUCLEOTIDE SEQUENCE [LARGE SCALE GENOMIC DNA]</scope>
    <source>
        <strain evidence="1 2">NSJ-61</strain>
    </source>
</reference>
<dbReference type="Proteomes" id="UP000515856">
    <property type="component" value="Chromosome"/>
</dbReference>
<evidence type="ECO:0000313" key="1">
    <source>
        <dbReference type="EMBL" id="QNM11791.1"/>
    </source>
</evidence>
<proteinExistence type="predicted"/>
<evidence type="ECO:0000313" key="2">
    <source>
        <dbReference type="Proteomes" id="UP000515856"/>
    </source>
</evidence>
<dbReference type="EMBL" id="CP060636">
    <property type="protein sequence ID" value="QNM11791.1"/>
    <property type="molecule type" value="Genomic_DNA"/>
</dbReference>
<organism evidence="1 2">
    <name type="scientific">[Eubacterium] hominis</name>
    <dbReference type="NCBI Taxonomy" id="2764325"/>
    <lineage>
        <taxon>Bacteria</taxon>
        <taxon>Bacillati</taxon>
        <taxon>Bacillota</taxon>
        <taxon>Erysipelotrichia</taxon>
        <taxon>Erysipelotrichales</taxon>
        <taxon>Erysipelotrichaceae</taxon>
        <taxon>Amedibacillus</taxon>
    </lineage>
</organism>
<protein>
    <submittedName>
        <fullName evidence="1">Uncharacterized protein</fullName>
    </submittedName>
</protein>
<dbReference type="RefSeq" id="WP_117452040.1">
    <property type="nucleotide sequence ID" value="NZ_CP060636.1"/>
</dbReference>
<keyword evidence="2" id="KW-1185">Reference proteome</keyword>
<accession>A0A7G9GLV9</accession>
<dbReference type="AlphaFoldDB" id="A0A7G9GLV9"/>
<dbReference type="KEGG" id="ehn:H9Q80_16320"/>
<name>A0A7G9GLV9_9FIRM</name>
<sequence length="240" mass="25902">MSDVFKMPEKRAVRGAGGGIYAMDTADGLYCVLAPTVKLIFPKKSTSEIEIKVVNDTDISKIEGTTTVEAPETELYLHRDVIDILEKKAGKLLHLMSVAPDFTGYKYEGTISYTPNDVETDGAFQGTLKITARSTPEYVRDCFPMLKPTVKFGAIESNVELETMTGTMIVNIPLLTDGMTATVKSTDEATATATLSDDKLTITGKKAGSCIIDITGTKEGYASWNTTIHVIVPKTTTPSA</sequence>